<comment type="caution">
    <text evidence="2">The sequence shown here is derived from an EMBL/GenBank/DDBJ whole genome shotgun (WGS) entry which is preliminary data.</text>
</comment>
<gene>
    <name evidence="2" type="ORF">CARN3_1093</name>
</gene>
<organism evidence="2">
    <name type="scientific">mine drainage metagenome</name>
    <dbReference type="NCBI Taxonomy" id="410659"/>
    <lineage>
        <taxon>unclassified sequences</taxon>
        <taxon>metagenomes</taxon>
        <taxon>ecological metagenomes</taxon>
    </lineage>
</organism>
<evidence type="ECO:0000256" key="1">
    <source>
        <dbReference type="SAM" id="MobiDB-lite"/>
    </source>
</evidence>
<feature type="compositionally biased region" description="Basic and acidic residues" evidence="1">
    <location>
        <begin position="26"/>
        <end position="43"/>
    </location>
</feature>
<name>E6PYU6_9ZZZZ</name>
<protein>
    <submittedName>
        <fullName evidence="2">Uncharacterized protein</fullName>
    </submittedName>
</protein>
<reference evidence="2" key="1">
    <citation type="submission" date="2009-10" db="EMBL/GenBank/DDBJ databases">
        <title>Diversity of trophic interactions inside an arsenic-rich microbial ecosystem.</title>
        <authorList>
            <person name="Bertin P.N."/>
            <person name="Heinrich-Salmeron A."/>
            <person name="Pelletier E."/>
            <person name="Goulhen-Chollet F."/>
            <person name="Arsene-Ploetze F."/>
            <person name="Gallien S."/>
            <person name="Calteau A."/>
            <person name="Vallenet D."/>
            <person name="Casiot C."/>
            <person name="Chane-Woon-Ming B."/>
            <person name="Giloteaux L."/>
            <person name="Barakat M."/>
            <person name="Bonnefoy V."/>
            <person name="Bruneel O."/>
            <person name="Chandler M."/>
            <person name="Cleiss J."/>
            <person name="Duran R."/>
            <person name="Elbaz-Poulichet F."/>
            <person name="Fonknechten N."/>
            <person name="Lauga B."/>
            <person name="Mornico D."/>
            <person name="Ortet P."/>
            <person name="Schaeffer C."/>
            <person name="Siguier P."/>
            <person name="Alexander Thil Smith A."/>
            <person name="Van Dorsselaer A."/>
            <person name="Weissenbach J."/>
            <person name="Medigue C."/>
            <person name="Le Paslier D."/>
        </authorList>
    </citation>
    <scope>NUCLEOTIDE SEQUENCE</scope>
</reference>
<accession>E6PYU6</accession>
<feature type="region of interest" description="Disordered" evidence="1">
    <location>
        <begin position="22"/>
        <end position="77"/>
    </location>
</feature>
<dbReference type="AlphaFoldDB" id="E6PYU6"/>
<proteinExistence type="predicted"/>
<sequence>MMGVVAMMRVMTMMMVTPARCQSRVGADESKNGDKRKLLHDLEASTDPGRGKSSSQRTDTGWEPSLQPFRKRFPARL</sequence>
<evidence type="ECO:0000313" key="2">
    <source>
        <dbReference type="EMBL" id="CBI00105.1"/>
    </source>
</evidence>
<dbReference type="EMBL" id="CABN01000091">
    <property type="protein sequence ID" value="CBI00105.1"/>
    <property type="molecule type" value="Genomic_DNA"/>
</dbReference>